<evidence type="ECO:0000313" key="2">
    <source>
        <dbReference type="Proteomes" id="UP001608902"/>
    </source>
</evidence>
<comment type="caution">
    <text evidence="1">The sequence shown here is derived from an EMBL/GenBank/DDBJ whole genome shotgun (WGS) entry which is preliminary data.</text>
</comment>
<dbReference type="AlphaFoldDB" id="A0ABD6EY21"/>
<name>A0ABD6EY21_9BILA</name>
<gene>
    <name evidence="1" type="ORF">AB6A40_011064</name>
</gene>
<organism evidence="1 2">
    <name type="scientific">Gnathostoma spinigerum</name>
    <dbReference type="NCBI Taxonomy" id="75299"/>
    <lineage>
        <taxon>Eukaryota</taxon>
        <taxon>Metazoa</taxon>
        <taxon>Ecdysozoa</taxon>
        <taxon>Nematoda</taxon>
        <taxon>Chromadorea</taxon>
        <taxon>Rhabditida</taxon>
        <taxon>Spirurina</taxon>
        <taxon>Gnathostomatomorpha</taxon>
        <taxon>Gnathostomatoidea</taxon>
        <taxon>Gnathostomatidae</taxon>
        <taxon>Gnathostoma</taxon>
    </lineage>
</organism>
<sequence length="100" mass="11261">MFENATADDYGFAVCNEPNKVCQLMTSHAYVIASEYGPAHLTVIDPELFDYLMKKSIIKKWNHRDNQAECITSNQSYLSMNASPPRPKPLISSLLHVVSN</sequence>
<reference evidence="1 2" key="1">
    <citation type="submission" date="2024-08" db="EMBL/GenBank/DDBJ databases">
        <title>Gnathostoma spinigerum genome.</title>
        <authorList>
            <person name="Gonzalez-Bertolin B."/>
            <person name="Monzon S."/>
            <person name="Zaballos A."/>
            <person name="Jimenez P."/>
            <person name="Dekumyoy P."/>
            <person name="Varona S."/>
            <person name="Cuesta I."/>
            <person name="Sumanam S."/>
            <person name="Adisakwattana P."/>
            <person name="Gasser R.B."/>
            <person name="Hernandez-Gonzalez A."/>
            <person name="Young N.D."/>
            <person name="Perteguer M.J."/>
        </authorList>
    </citation>
    <scope>NUCLEOTIDE SEQUENCE [LARGE SCALE GENOMIC DNA]</scope>
    <source>
        <strain evidence="1">AL3</strain>
        <tissue evidence="1">Liver</tissue>
    </source>
</reference>
<feature type="non-terminal residue" evidence="1">
    <location>
        <position position="100"/>
    </location>
</feature>
<accession>A0ABD6EY21</accession>
<protein>
    <submittedName>
        <fullName evidence="1">Uncharacterized protein</fullName>
    </submittedName>
</protein>
<dbReference type="EMBL" id="JBGFUD010016908">
    <property type="protein sequence ID" value="MFH4984355.1"/>
    <property type="molecule type" value="Genomic_DNA"/>
</dbReference>
<proteinExistence type="predicted"/>
<dbReference type="Proteomes" id="UP001608902">
    <property type="component" value="Unassembled WGS sequence"/>
</dbReference>
<evidence type="ECO:0000313" key="1">
    <source>
        <dbReference type="EMBL" id="MFH4984355.1"/>
    </source>
</evidence>
<keyword evidence="2" id="KW-1185">Reference proteome</keyword>